<gene>
    <name evidence="2" type="ORF">BBH99_05375</name>
    <name evidence="3" type="ORF">SAMN05444407_1172</name>
</gene>
<feature type="chain" id="PRO_5009927013" description="YD repeat-containing protein" evidence="1">
    <location>
        <begin position="19"/>
        <end position="1138"/>
    </location>
</feature>
<keyword evidence="1" id="KW-0732">Signal</keyword>
<proteinExistence type="predicted"/>
<dbReference type="EMBL" id="MAYF01000046">
    <property type="protein sequence ID" value="OCA79875.1"/>
    <property type="molecule type" value="Genomic_DNA"/>
</dbReference>
<dbReference type="RefSeq" id="WP_066692484.1">
    <property type="nucleotide sequence ID" value="NZ_FRBM01000017.1"/>
</dbReference>
<dbReference type="AlphaFoldDB" id="A0A1M7IQV6"/>
<evidence type="ECO:0008006" key="6">
    <source>
        <dbReference type="Google" id="ProtNLM"/>
    </source>
</evidence>
<evidence type="ECO:0000313" key="3">
    <source>
        <dbReference type="EMBL" id="SHM43192.1"/>
    </source>
</evidence>
<name>A0A1M7IQV6_9FLAO</name>
<reference evidence="2 4" key="1">
    <citation type="submission" date="2016-07" db="EMBL/GenBank/DDBJ databases">
        <authorList>
            <person name="Jeong J.-J."/>
            <person name="Kim D.W."/>
            <person name="Sang M.K."/>
            <person name="Choi I.-G."/>
            <person name="Kim K.D."/>
        </authorList>
    </citation>
    <scope>NUCLEOTIDE SEQUENCE [LARGE SCALE GENOMIC DNA]</scope>
    <source>
        <strain evidence="2 4">C-26</strain>
    </source>
</reference>
<feature type="signal peptide" evidence="1">
    <location>
        <begin position="1"/>
        <end position="18"/>
    </location>
</feature>
<dbReference type="Proteomes" id="UP000093508">
    <property type="component" value="Unassembled WGS sequence"/>
</dbReference>
<evidence type="ECO:0000256" key="1">
    <source>
        <dbReference type="SAM" id="SignalP"/>
    </source>
</evidence>
<keyword evidence="4" id="KW-1185">Reference proteome</keyword>
<dbReference type="OrthoDB" id="9814627at2"/>
<accession>A0A1M7IQV6</accession>
<dbReference type="EMBL" id="FRBM01000017">
    <property type="protein sequence ID" value="SHM43192.1"/>
    <property type="molecule type" value="Genomic_DNA"/>
</dbReference>
<evidence type="ECO:0000313" key="2">
    <source>
        <dbReference type="EMBL" id="OCA79875.1"/>
    </source>
</evidence>
<evidence type="ECO:0000313" key="5">
    <source>
        <dbReference type="Proteomes" id="UP000184069"/>
    </source>
</evidence>
<protein>
    <recommendedName>
        <fullName evidence="6">YD repeat-containing protein</fullName>
    </recommendedName>
</protein>
<dbReference type="STRING" id="1423959.SAMN05444407_1172"/>
<organism evidence="3 5">
    <name type="scientific">Chryseobacterium contaminans</name>
    <dbReference type="NCBI Taxonomy" id="1423959"/>
    <lineage>
        <taxon>Bacteria</taxon>
        <taxon>Pseudomonadati</taxon>
        <taxon>Bacteroidota</taxon>
        <taxon>Flavobacteriia</taxon>
        <taxon>Flavobacteriales</taxon>
        <taxon>Weeksellaceae</taxon>
        <taxon>Chryseobacterium group</taxon>
        <taxon>Chryseobacterium</taxon>
    </lineage>
</organism>
<reference evidence="3 5" key="2">
    <citation type="submission" date="2016-11" db="EMBL/GenBank/DDBJ databases">
        <authorList>
            <person name="Jaros S."/>
            <person name="Januszkiewicz K."/>
            <person name="Wedrychowicz H."/>
        </authorList>
    </citation>
    <scope>NUCLEOTIDE SEQUENCE [LARGE SCALE GENOMIC DNA]</scope>
    <source>
        <strain evidence="3 5">DSM 27621</strain>
    </source>
</reference>
<evidence type="ECO:0000313" key="4">
    <source>
        <dbReference type="Proteomes" id="UP000093508"/>
    </source>
</evidence>
<dbReference type="Proteomes" id="UP000184069">
    <property type="component" value="Unassembled WGS sequence"/>
</dbReference>
<sequence>MKKTIILVSALLSLGTFAQQQEERVNNPAEFQVNISPPSPEAYKLGSFGNVPVGMFTGTPNIDIPLIEYGPKTNNTSIGLNYSSSGIRVDEQSGLAGLGWKMVFGGAITRVIRGIPDEKSNPNIGFTNPPDLDSIGAEDNNVREYLKAVSGGYVDSEPDMYYASFGNKSFSFIFDKRGFPVLISQQNVQIEKDSVNSQFIITVEDGTKYYFAEKEITTNSQTGGGHNIPKTNISAWYLSKIVGTRNQEIYFEYEDRTYTTVLSRSQTLTMTPIGANYARMDEHGNCVNGYSMPPTISSAMTNLQNVKGKRLKRIYSNNVFFGEVQISYNQLVIDESGQISTIKKLLNNNVIESYTFNYTKTATERIFLNDITETNSGRKYSFEYIDPEQVPARLSYSRDMYGYYNGKNNSTLVPKVDDLLVKDVVYDGADQSVVEVNAKKGLLKKIIYPTNGYTLLEYESNTYGGTRIITPSKTAAQLYVHRKIGSSNPDDKITDETIVDNKRPQYMLAVMFSGYNDECEGVSDEVPGHHTSAFWAVDQNNQPVPQNTVGNCPGFIGPTPVNGMSSACYVVPKGMQVKFKLQANFRCTIGSLNVNYIPDEDQEIPDNIPVGGLRVKEIASYNIDGTQPIIKKYNYNTGNAGMSSGIQVRKPYYLDRSTSGIFCKMDNSAFDEFPYINISSDNLNPLYPSHPAFFYKSVIESIGTDGGYTLHEFSTGQDNYGKIMQGVDIKSAPWTNFGWNNGKELAVSYFDKNNSLGKKIENHYEQDESRKYSVRGLRIRTDYDLLTYIPDPTRVCTADNINFKYTETDCTAGHFHTFYNNKCIAEGAVNVERTVYDECYGKPIGTSFPHSGIVNNLSIVQYENFSYFTFLKSRKTTDYLNGTPVKTETQYFYNNPKHTQLTSQKTIFPDLSNLFTNYAYAYEKNNPLLISKNMVGIPLETAVTKTEGNSTKMLSKSETIYPTTLPTSQTGNLVLSTSIVSYDLQNLTVTSNEVNYEKYDSKGNIVQYTTKDRVSTVIIWGYENTLPIAKIVGAKLSDINQSLIDSIVIASQTDGSQGTIASEERMLNTLDGFKNNSALSGYQITTYTYDPLIGVRSITPPSGIREVYLYDDAGRLKEVREQNNTGKLLKEFNYHYKN</sequence>